<evidence type="ECO:0000256" key="2">
    <source>
        <dbReference type="PROSITE-ProRule" id="PRU00024"/>
    </source>
</evidence>
<evidence type="ECO:0000259" key="4">
    <source>
        <dbReference type="PROSITE" id="PS50119"/>
    </source>
</evidence>
<evidence type="ECO:0000259" key="5">
    <source>
        <dbReference type="PROSITE" id="PS50209"/>
    </source>
</evidence>
<protein>
    <recommendedName>
        <fullName evidence="8">B box-type domain-containing protein</fullName>
    </recommendedName>
</protein>
<dbReference type="GeneID" id="20242569"/>
<dbReference type="InterPro" id="IPR001315">
    <property type="entry name" value="CARD"/>
</dbReference>
<dbReference type="InterPro" id="IPR001258">
    <property type="entry name" value="NHL_repeat"/>
</dbReference>
<proteinExistence type="predicted"/>
<dbReference type="GO" id="GO:0042981">
    <property type="term" value="P:regulation of apoptotic process"/>
    <property type="evidence" value="ECO:0007669"/>
    <property type="project" value="InterPro"/>
</dbReference>
<keyword evidence="2" id="KW-0479">Metal-binding</keyword>
<dbReference type="Pfam" id="PF00619">
    <property type="entry name" value="CARD"/>
    <property type="match status" value="1"/>
</dbReference>
<dbReference type="InterPro" id="IPR011029">
    <property type="entry name" value="DEATH-like_dom_sf"/>
</dbReference>
<organism evidence="6 7">
    <name type="scientific">Lottia gigantea</name>
    <name type="common">Giant owl limpet</name>
    <dbReference type="NCBI Taxonomy" id="225164"/>
    <lineage>
        <taxon>Eukaryota</taxon>
        <taxon>Metazoa</taxon>
        <taxon>Spiralia</taxon>
        <taxon>Lophotrochozoa</taxon>
        <taxon>Mollusca</taxon>
        <taxon>Gastropoda</taxon>
        <taxon>Patellogastropoda</taxon>
        <taxon>Lottioidea</taxon>
        <taxon>Lottiidae</taxon>
        <taxon>Lottia</taxon>
    </lineage>
</organism>
<reference evidence="6 7" key="1">
    <citation type="journal article" date="2013" name="Nature">
        <title>Insights into bilaterian evolution from three spiralian genomes.</title>
        <authorList>
            <person name="Simakov O."/>
            <person name="Marletaz F."/>
            <person name="Cho S.J."/>
            <person name="Edsinger-Gonzales E."/>
            <person name="Havlak P."/>
            <person name="Hellsten U."/>
            <person name="Kuo D.H."/>
            <person name="Larsson T."/>
            <person name="Lv J."/>
            <person name="Arendt D."/>
            <person name="Savage R."/>
            <person name="Osoegawa K."/>
            <person name="de Jong P."/>
            <person name="Grimwood J."/>
            <person name="Chapman J.A."/>
            <person name="Shapiro H."/>
            <person name="Aerts A."/>
            <person name="Otillar R.P."/>
            <person name="Terry A.Y."/>
            <person name="Boore J.L."/>
            <person name="Grigoriev I.V."/>
            <person name="Lindberg D.R."/>
            <person name="Seaver E.C."/>
            <person name="Weisblat D.A."/>
            <person name="Putnam N.H."/>
            <person name="Rokhsar D.S."/>
        </authorList>
    </citation>
    <scope>NUCLEOTIDE SEQUENCE [LARGE SCALE GENOMIC DNA]</scope>
</reference>
<dbReference type="SUPFAM" id="SSF101898">
    <property type="entry name" value="NHL repeat"/>
    <property type="match status" value="1"/>
</dbReference>
<dbReference type="GO" id="GO:0008270">
    <property type="term" value="F:zinc ion binding"/>
    <property type="evidence" value="ECO:0007669"/>
    <property type="project" value="UniProtKB-KW"/>
</dbReference>
<dbReference type="Gene3D" id="1.10.533.10">
    <property type="entry name" value="Death Domain, Fas"/>
    <property type="match status" value="1"/>
</dbReference>
<dbReference type="PROSITE" id="PS51125">
    <property type="entry name" value="NHL"/>
    <property type="match status" value="1"/>
</dbReference>
<feature type="repeat" description="NHL" evidence="3">
    <location>
        <begin position="336"/>
        <end position="374"/>
    </location>
</feature>
<dbReference type="GO" id="GO:0043161">
    <property type="term" value="P:proteasome-mediated ubiquitin-dependent protein catabolic process"/>
    <property type="evidence" value="ECO:0007669"/>
    <property type="project" value="TreeGrafter"/>
</dbReference>
<dbReference type="Proteomes" id="UP000030746">
    <property type="component" value="Unassembled WGS sequence"/>
</dbReference>
<gene>
    <name evidence="6" type="ORF">LOTGIDRAFT_173947</name>
</gene>
<dbReference type="PROSITE" id="PS50209">
    <property type="entry name" value="CARD"/>
    <property type="match status" value="1"/>
</dbReference>
<dbReference type="HOGENOM" id="CLU_587008_0_0_1"/>
<dbReference type="InterPro" id="IPR050952">
    <property type="entry name" value="TRIM-NHL_E3_ligases"/>
</dbReference>
<evidence type="ECO:0000256" key="1">
    <source>
        <dbReference type="ARBA" id="ARBA00022737"/>
    </source>
</evidence>
<dbReference type="KEGG" id="lgi:LOTGIDRAFT_173947"/>
<dbReference type="PANTHER" id="PTHR24104">
    <property type="entry name" value="E3 UBIQUITIN-PROTEIN LIGASE NHLRC1-RELATED"/>
    <property type="match status" value="1"/>
</dbReference>
<dbReference type="CTD" id="20242569"/>
<feature type="domain" description="B box-type" evidence="4">
    <location>
        <begin position="117"/>
        <end position="164"/>
    </location>
</feature>
<dbReference type="Gene3D" id="2.120.10.30">
    <property type="entry name" value="TolB, C-terminal domain"/>
    <property type="match status" value="1"/>
</dbReference>
<sequence length="466" mass="51843">MQESRDKLKDTLKDDPMDLIQRNYVVLIEHLDSEQAVDRLFQNFTLTPGETEDMLHVDGAQRKAKMLVTKLRTKSRAQIHQFIDIIKEIQPYLYNIILSNSLHAVGPHFGWLDNNDQDCEPCLEQSKKTLATDWCYQCCEAMCLACAIVHKSMKLLRHHSLKKLSDLKVPAKEGVPTNPNALDNGRQSSNDLLQLISGQNIPLSINGDKESTAGATDVAHLTINGMSVMLVTDWHNEAVKSFTEMGSKTRCKRLKMPGCPFRIAKVSSYQVAVTMSTSCLIFIIKVGIGVLEIETKIKAPHLYDGICYLGSGKFAVSGSSLDIIDTSGTVLSTIDGHPGVERLFSNPDYLTATPDGNIVVSDIQNCRVVCITQTGQIKWIYQSNTDPKLECPHGVYGDKNGKILVCDWDLHTITMLTSGGKFKQILAGASNRVYRPRAVCMDEKCERLFVIQDGIFARSFKITVKS</sequence>
<keyword evidence="2" id="KW-0862">Zinc</keyword>
<dbReference type="RefSeq" id="XP_009050227.1">
    <property type="nucleotide sequence ID" value="XM_009051979.1"/>
</dbReference>
<evidence type="ECO:0000256" key="3">
    <source>
        <dbReference type="PROSITE-ProRule" id="PRU00504"/>
    </source>
</evidence>
<dbReference type="AlphaFoldDB" id="V4A573"/>
<keyword evidence="2" id="KW-0863">Zinc-finger</keyword>
<evidence type="ECO:0000313" key="7">
    <source>
        <dbReference type="Proteomes" id="UP000030746"/>
    </source>
</evidence>
<feature type="domain" description="CARD" evidence="5">
    <location>
        <begin position="12"/>
        <end position="101"/>
    </location>
</feature>
<dbReference type="InterPro" id="IPR000315">
    <property type="entry name" value="Znf_B-box"/>
</dbReference>
<evidence type="ECO:0008006" key="8">
    <source>
        <dbReference type="Google" id="ProtNLM"/>
    </source>
</evidence>
<dbReference type="EMBL" id="KB201166">
    <property type="protein sequence ID" value="ESO99068.1"/>
    <property type="molecule type" value="Genomic_DNA"/>
</dbReference>
<dbReference type="GO" id="GO:0000209">
    <property type="term" value="P:protein polyubiquitination"/>
    <property type="evidence" value="ECO:0007669"/>
    <property type="project" value="TreeGrafter"/>
</dbReference>
<dbReference type="PANTHER" id="PTHR24104:SF25">
    <property type="entry name" value="PROTEIN LIN-41"/>
    <property type="match status" value="1"/>
</dbReference>
<accession>V4A573</accession>
<dbReference type="SUPFAM" id="SSF47986">
    <property type="entry name" value="DEATH domain"/>
    <property type="match status" value="1"/>
</dbReference>
<dbReference type="OMA" id="GICYING"/>
<evidence type="ECO:0000313" key="6">
    <source>
        <dbReference type="EMBL" id="ESO99068.1"/>
    </source>
</evidence>
<dbReference type="CDD" id="cd19757">
    <property type="entry name" value="Bbox1"/>
    <property type="match status" value="1"/>
</dbReference>
<dbReference type="InterPro" id="IPR011042">
    <property type="entry name" value="6-blade_b-propeller_TolB-like"/>
</dbReference>
<dbReference type="GO" id="GO:0061630">
    <property type="term" value="F:ubiquitin protein ligase activity"/>
    <property type="evidence" value="ECO:0007669"/>
    <property type="project" value="TreeGrafter"/>
</dbReference>
<keyword evidence="7" id="KW-1185">Reference proteome</keyword>
<dbReference type="PROSITE" id="PS50119">
    <property type="entry name" value="ZF_BBOX"/>
    <property type="match status" value="1"/>
</dbReference>
<name>V4A573_LOTGI</name>
<dbReference type="CDD" id="cd01671">
    <property type="entry name" value="CARD"/>
    <property type="match status" value="1"/>
</dbReference>
<dbReference type="OrthoDB" id="6079461at2759"/>
<keyword evidence="1" id="KW-0677">Repeat</keyword>